<feature type="domain" description="GST N-terminal" evidence="5">
    <location>
        <begin position="10"/>
        <end position="88"/>
    </location>
</feature>
<dbReference type="Proteomes" id="UP000585474">
    <property type="component" value="Unassembled WGS sequence"/>
</dbReference>
<dbReference type="GO" id="GO:0004364">
    <property type="term" value="F:glutathione transferase activity"/>
    <property type="evidence" value="ECO:0007669"/>
    <property type="project" value="UniProtKB-EC"/>
</dbReference>
<dbReference type="GO" id="GO:0045174">
    <property type="term" value="F:glutathione dehydrogenase (ascorbate) activity"/>
    <property type="evidence" value="ECO:0007669"/>
    <property type="project" value="InterPro"/>
</dbReference>
<evidence type="ECO:0000256" key="2">
    <source>
        <dbReference type="ARBA" id="ARBA00022679"/>
    </source>
</evidence>
<dbReference type="EC" id="2.5.1.18" evidence="1"/>
<dbReference type="OrthoDB" id="1935530at2759"/>
<evidence type="ECO:0000256" key="3">
    <source>
        <dbReference type="ARBA" id="ARBA00024194"/>
    </source>
</evidence>
<keyword evidence="2" id="KW-0808">Transferase</keyword>
<evidence type="ECO:0000259" key="5">
    <source>
        <dbReference type="PROSITE" id="PS50404"/>
    </source>
</evidence>
<comment type="caution">
    <text evidence="6">The sequence shown here is derived from an EMBL/GenBank/DDBJ whole genome shotgun (WGS) entry which is preliminary data.</text>
</comment>
<keyword evidence="7" id="KW-1185">Reference proteome</keyword>
<evidence type="ECO:0000256" key="4">
    <source>
        <dbReference type="ARBA" id="ARBA00047960"/>
    </source>
</evidence>
<dbReference type="SUPFAM" id="SSF52833">
    <property type="entry name" value="Thioredoxin-like"/>
    <property type="match status" value="1"/>
</dbReference>
<name>A0A7J0EAZ5_9ERIC</name>
<accession>A0A7J0EAZ5</accession>
<dbReference type="Gene3D" id="3.40.30.10">
    <property type="entry name" value="Glutaredoxin"/>
    <property type="match status" value="1"/>
</dbReference>
<reference evidence="6 7" key="1">
    <citation type="submission" date="2019-07" db="EMBL/GenBank/DDBJ databases">
        <title>De Novo Assembly of kiwifruit Actinidia rufa.</title>
        <authorList>
            <person name="Sugita-Konishi S."/>
            <person name="Sato K."/>
            <person name="Mori E."/>
            <person name="Abe Y."/>
            <person name="Kisaki G."/>
            <person name="Hamano K."/>
            <person name="Suezawa K."/>
            <person name="Otani M."/>
            <person name="Fukuda T."/>
            <person name="Manabe T."/>
            <person name="Gomi K."/>
            <person name="Tabuchi M."/>
            <person name="Akimitsu K."/>
            <person name="Kataoka I."/>
        </authorList>
    </citation>
    <scope>NUCLEOTIDE SEQUENCE [LARGE SCALE GENOMIC DNA]</scope>
    <source>
        <strain evidence="7">cv. Fuchu</strain>
    </source>
</reference>
<dbReference type="EMBL" id="BJWL01000003">
    <property type="protein sequence ID" value="GFY83633.1"/>
    <property type="molecule type" value="Genomic_DNA"/>
</dbReference>
<proteinExistence type="inferred from homology"/>
<dbReference type="GO" id="GO:0033355">
    <property type="term" value="P:ascorbate glutathione cycle"/>
    <property type="evidence" value="ECO:0007669"/>
    <property type="project" value="InterPro"/>
</dbReference>
<dbReference type="CDD" id="cd00570">
    <property type="entry name" value="GST_N_family"/>
    <property type="match status" value="1"/>
</dbReference>
<protein>
    <recommendedName>
        <fullName evidence="1">glutathione transferase</fullName>
        <ecNumber evidence="1">2.5.1.18</ecNumber>
    </recommendedName>
</protein>
<dbReference type="InterPro" id="IPR004045">
    <property type="entry name" value="Glutathione_S-Trfase_N"/>
</dbReference>
<dbReference type="PANTHER" id="PTHR44420:SF2">
    <property type="entry name" value="GLUTATHIONE S-TRANSFERASE DHAR2-RELATED"/>
    <property type="match status" value="1"/>
</dbReference>
<dbReference type="InterPro" id="IPR044627">
    <property type="entry name" value="DHAR1/2/3/4"/>
</dbReference>
<comment type="similarity">
    <text evidence="3">Belongs to the GST superfamily. DHAR family.</text>
</comment>
<dbReference type="PROSITE" id="PS50404">
    <property type="entry name" value="GST_NTER"/>
    <property type="match status" value="1"/>
</dbReference>
<dbReference type="AlphaFoldDB" id="A0A7J0EAZ5"/>
<evidence type="ECO:0000313" key="6">
    <source>
        <dbReference type="EMBL" id="GFY83633.1"/>
    </source>
</evidence>
<dbReference type="PANTHER" id="PTHR44420">
    <property type="entry name" value="GLUTATHIONE S-TRANSFERASE DHAR2-RELATED"/>
    <property type="match status" value="1"/>
</dbReference>
<organism evidence="6 7">
    <name type="scientific">Actinidia rufa</name>
    <dbReference type="NCBI Taxonomy" id="165716"/>
    <lineage>
        <taxon>Eukaryota</taxon>
        <taxon>Viridiplantae</taxon>
        <taxon>Streptophyta</taxon>
        <taxon>Embryophyta</taxon>
        <taxon>Tracheophyta</taxon>
        <taxon>Spermatophyta</taxon>
        <taxon>Magnoliopsida</taxon>
        <taxon>eudicotyledons</taxon>
        <taxon>Gunneridae</taxon>
        <taxon>Pentapetalae</taxon>
        <taxon>asterids</taxon>
        <taxon>Ericales</taxon>
        <taxon>Actinidiaceae</taxon>
        <taxon>Actinidia</taxon>
    </lineage>
</organism>
<dbReference type="Pfam" id="PF13417">
    <property type="entry name" value="GST_N_3"/>
    <property type="match status" value="1"/>
</dbReference>
<dbReference type="InterPro" id="IPR036249">
    <property type="entry name" value="Thioredoxin-like_sf"/>
</dbReference>
<comment type="catalytic activity">
    <reaction evidence="4">
        <text>RX + glutathione = an S-substituted glutathione + a halide anion + H(+)</text>
        <dbReference type="Rhea" id="RHEA:16437"/>
        <dbReference type="ChEBI" id="CHEBI:15378"/>
        <dbReference type="ChEBI" id="CHEBI:16042"/>
        <dbReference type="ChEBI" id="CHEBI:17792"/>
        <dbReference type="ChEBI" id="CHEBI:57925"/>
        <dbReference type="ChEBI" id="CHEBI:90779"/>
        <dbReference type="EC" id="2.5.1.18"/>
    </reaction>
</comment>
<evidence type="ECO:0000256" key="1">
    <source>
        <dbReference type="ARBA" id="ARBA00012452"/>
    </source>
</evidence>
<sequence>MAVELCVKAASGYPDVLGDCPFCQRVQLTLEEKKIPYKMNLINLNDKPQWFLEVSPEGKVPVIKFDDKWIPDSDVIVGLIEEKFPDPPLSPPPEGPKFMSITAIGSMGVIMPHRPNLLSLRRTNNLHQTFFSFTLGCMLLEDYYDRFRACEEIRLSEPISSALGAMERQRESMLVTCFLSGLPPSFDGVRSQILRAKELSSLGETLSSP</sequence>
<dbReference type="FunFam" id="3.40.30.10:FF:000102">
    <property type="entry name" value="Glutathione S-transferase DHAR3 chloroplastic"/>
    <property type="match status" value="1"/>
</dbReference>
<gene>
    <name evidence="6" type="ORF">Acr_03g0004070</name>
</gene>
<evidence type="ECO:0000313" key="7">
    <source>
        <dbReference type="Proteomes" id="UP000585474"/>
    </source>
</evidence>